<feature type="compositionally biased region" description="Acidic residues" evidence="1">
    <location>
        <begin position="175"/>
        <end position="184"/>
    </location>
</feature>
<keyword evidence="2" id="KW-1133">Transmembrane helix</keyword>
<keyword evidence="4" id="KW-1185">Reference proteome</keyword>
<organism evidence="3 4">
    <name type="scientific">Oedothorax gibbosus</name>
    <dbReference type="NCBI Taxonomy" id="931172"/>
    <lineage>
        <taxon>Eukaryota</taxon>
        <taxon>Metazoa</taxon>
        <taxon>Ecdysozoa</taxon>
        <taxon>Arthropoda</taxon>
        <taxon>Chelicerata</taxon>
        <taxon>Arachnida</taxon>
        <taxon>Araneae</taxon>
        <taxon>Araneomorphae</taxon>
        <taxon>Entelegynae</taxon>
        <taxon>Araneoidea</taxon>
        <taxon>Linyphiidae</taxon>
        <taxon>Erigoninae</taxon>
        <taxon>Oedothorax</taxon>
    </lineage>
</organism>
<proteinExistence type="predicted"/>
<sequence length="184" mass="19747">MTPQGRTQQTTLSPTLVRIVCVTLTFVSLGCALLGLGLTCFFFESSAPCPDRLTVGAFGVAGGLLGLSLILFVVVCRKKNRLNKETLLEDLPLGVIGGAQYKKKMSGDAPPKLSSADLEEAPQAISNDGEEHFDMTQKSADVSYWIQQQKSEVPSTSSSFPLDHTDGATHHQSENEDDGEMTAL</sequence>
<feature type="compositionally biased region" description="Basic and acidic residues" evidence="1">
    <location>
        <begin position="163"/>
        <end position="174"/>
    </location>
</feature>
<name>A0AAV6V8Z6_9ARAC</name>
<evidence type="ECO:0000256" key="1">
    <source>
        <dbReference type="SAM" id="MobiDB-lite"/>
    </source>
</evidence>
<feature type="transmembrane region" description="Helical" evidence="2">
    <location>
        <begin position="55"/>
        <end position="76"/>
    </location>
</feature>
<feature type="compositionally biased region" description="Polar residues" evidence="1">
    <location>
        <begin position="144"/>
        <end position="160"/>
    </location>
</feature>
<feature type="transmembrane region" description="Helical" evidence="2">
    <location>
        <begin position="16"/>
        <end position="43"/>
    </location>
</feature>
<accession>A0AAV6V8Z6</accession>
<keyword evidence="2" id="KW-0812">Transmembrane</keyword>
<reference evidence="3 4" key="1">
    <citation type="journal article" date="2022" name="Nat. Ecol. Evol.">
        <title>A masculinizing supergene underlies an exaggerated male reproductive morph in a spider.</title>
        <authorList>
            <person name="Hendrickx F."/>
            <person name="De Corte Z."/>
            <person name="Sonet G."/>
            <person name="Van Belleghem S.M."/>
            <person name="Kostlbacher S."/>
            <person name="Vangestel C."/>
        </authorList>
    </citation>
    <scope>NUCLEOTIDE SEQUENCE [LARGE SCALE GENOMIC DNA]</scope>
    <source>
        <strain evidence="3">W744_W776</strain>
    </source>
</reference>
<protein>
    <submittedName>
        <fullName evidence="3">Uncharacterized protein</fullName>
    </submittedName>
</protein>
<dbReference type="PROSITE" id="PS51257">
    <property type="entry name" value="PROKAR_LIPOPROTEIN"/>
    <property type="match status" value="1"/>
</dbReference>
<keyword evidence="2" id="KW-0472">Membrane</keyword>
<dbReference type="Proteomes" id="UP000827092">
    <property type="component" value="Unassembled WGS sequence"/>
</dbReference>
<dbReference type="EMBL" id="JAFNEN010000127">
    <property type="protein sequence ID" value="KAG8193180.1"/>
    <property type="molecule type" value="Genomic_DNA"/>
</dbReference>
<comment type="caution">
    <text evidence="3">The sequence shown here is derived from an EMBL/GenBank/DDBJ whole genome shotgun (WGS) entry which is preliminary data.</text>
</comment>
<feature type="region of interest" description="Disordered" evidence="1">
    <location>
        <begin position="144"/>
        <end position="184"/>
    </location>
</feature>
<gene>
    <name evidence="3" type="ORF">JTE90_005531</name>
</gene>
<evidence type="ECO:0000256" key="2">
    <source>
        <dbReference type="SAM" id="Phobius"/>
    </source>
</evidence>
<evidence type="ECO:0000313" key="3">
    <source>
        <dbReference type="EMBL" id="KAG8193180.1"/>
    </source>
</evidence>
<evidence type="ECO:0000313" key="4">
    <source>
        <dbReference type="Proteomes" id="UP000827092"/>
    </source>
</evidence>
<dbReference type="AlphaFoldDB" id="A0AAV6V8Z6"/>